<dbReference type="Gene3D" id="3.50.70.10">
    <property type="match status" value="1"/>
</dbReference>
<gene>
    <name evidence="2" type="ORF">EJ08DRAFT_731785</name>
</gene>
<dbReference type="EMBL" id="MU007022">
    <property type="protein sequence ID" value="KAF2433066.1"/>
    <property type="molecule type" value="Genomic_DNA"/>
</dbReference>
<dbReference type="InterPro" id="IPR016088">
    <property type="entry name" value="Chalcone_isomerase_3-sand"/>
</dbReference>
<protein>
    <submittedName>
        <fullName evidence="2">Chalcone isomerase</fullName>
    </submittedName>
</protein>
<dbReference type="SUPFAM" id="SSF54626">
    <property type="entry name" value="Chalcone isomerase"/>
    <property type="match status" value="1"/>
</dbReference>
<dbReference type="AlphaFoldDB" id="A0A9P4NWL5"/>
<dbReference type="GO" id="GO:0016872">
    <property type="term" value="F:intramolecular lyase activity"/>
    <property type="evidence" value="ECO:0007669"/>
    <property type="project" value="InterPro"/>
</dbReference>
<dbReference type="PANTHER" id="PTHR47284:SF3">
    <property type="entry name" value="FATTY-ACID-BINDING PROTEIN 2"/>
    <property type="match status" value="1"/>
</dbReference>
<keyword evidence="3" id="KW-1185">Reference proteome</keyword>
<sequence length="287" mass="30962">MEGESERFQGKPVVVAPGGTKIIAVDEKAGEDVELVETGTSTVPHFPKTIHLPSSSANSEDTEYTLLGLGIRTVSFLSIQVYVVGLYVQTSSLASLQKNLIQSVNPMASALIPDEKDELKKRLLDGEESHKIWNTLLTDANSQLNMAVRIVPTRSTDFGHLRDGWVRGITSKTQTLSSTGPSEFADDSFGAALKEFKTLLAGKGKAPTNSVIILKRDTEGVLTVLYQSKDGVVNDFGRVQDERIGRLIWLGYLGGKSVSSEGARKGVVDGVMELVERPVGSVETKVS</sequence>
<reference evidence="2" key="1">
    <citation type="journal article" date="2020" name="Stud. Mycol.">
        <title>101 Dothideomycetes genomes: a test case for predicting lifestyles and emergence of pathogens.</title>
        <authorList>
            <person name="Haridas S."/>
            <person name="Albert R."/>
            <person name="Binder M."/>
            <person name="Bloem J."/>
            <person name="Labutti K."/>
            <person name="Salamov A."/>
            <person name="Andreopoulos B."/>
            <person name="Baker S."/>
            <person name="Barry K."/>
            <person name="Bills G."/>
            <person name="Bluhm B."/>
            <person name="Cannon C."/>
            <person name="Castanera R."/>
            <person name="Culley D."/>
            <person name="Daum C."/>
            <person name="Ezra D."/>
            <person name="Gonzalez J."/>
            <person name="Henrissat B."/>
            <person name="Kuo A."/>
            <person name="Liang C."/>
            <person name="Lipzen A."/>
            <person name="Lutzoni F."/>
            <person name="Magnuson J."/>
            <person name="Mondo S."/>
            <person name="Nolan M."/>
            <person name="Ohm R."/>
            <person name="Pangilinan J."/>
            <person name="Park H.-J."/>
            <person name="Ramirez L."/>
            <person name="Alfaro M."/>
            <person name="Sun H."/>
            <person name="Tritt A."/>
            <person name="Yoshinaga Y."/>
            <person name="Zwiers L.-H."/>
            <person name="Turgeon B."/>
            <person name="Goodwin S."/>
            <person name="Spatafora J."/>
            <person name="Crous P."/>
            <person name="Grigoriev I."/>
        </authorList>
    </citation>
    <scope>NUCLEOTIDE SEQUENCE</scope>
    <source>
        <strain evidence="2">CBS 130266</strain>
    </source>
</reference>
<dbReference type="Pfam" id="PF16035">
    <property type="entry name" value="Chalcone_2"/>
    <property type="match status" value="1"/>
</dbReference>
<organism evidence="2 3">
    <name type="scientific">Tothia fuscella</name>
    <dbReference type="NCBI Taxonomy" id="1048955"/>
    <lineage>
        <taxon>Eukaryota</taxon>
        <taxon>Fungi</taxon>
        <taxon>Dikarya</taxon>
        <taxon>Ascomycota</taxon>
        <taxon>Pezizomycotina</taxon>
        <taxon>Dothideomycetes</taxon>
        <taxon>Pleosporomycetidae</taxon>
        <taxon>Venturiales</taxon>
        <taxon>Cylindrosympodiaceae</taxon>
        <taxon>Tothia</taxon>
    </lineage>
</organism>
<comment type="caution">
    <text evidence="2">The sequence shown here is derived from an EMBL/GenBank/DDBJ whole genome shotgun (WGS) entry which is preliminary data.</text>
</comment>
<proteinExistence type="predicted"/>
<dbReference type="OrthoDB" id="18193at2759"/>
<evidence type="ECO:0000313" key="3">
    <source>
        <dbReference type="Proteomes" id="UP000800235"/>
    </source>
</evidence>
<dbReference type="Proteomes" id="UP000800235">
    <property type="component" value="Unassembled WGS sequence"/>
</dbReference>
<accession>A0A9P4NWL5</accession>
<name>A0A9P4NWL5_9PEZI</name>
<feature type="domain" description="Chalcone isomerase" evidence="1">
    <location>
        <begin position="62"/>
        <end position="268"/>
    </location>
</feature>
<evidence type="ECO:0000313" key="2">
    <source>
        <dbReference type="EMBL" id="KAF2433066.1"/>
    </source>
</evidence>
<dbReference type="InterPro" id="IPR036298">
    <property type="entry name" value="Chalcone_isomerase_sf"/>
</dbReference>
<dbReference type="InterPro" id="IPR016087">
    <property type="entry name" value="Chalcone_isomerase"/>
</dbReference>
<evidence type="ECO:0000259" key="1">
    <source>
        <dbReference type="Pfam" id="PF16035"/>
    </source>
</evidence>
<keyword evidence="2" id="KW-0413">Isomerase</keyword>
<dbReference type="PANTHER" id="PTHR47284">
    <property type="entry name" value="FATTY-ACID-BINDING PROTEIN 2"/>
    <property type="match status" value="1"/>
</dbReference>